<dbReference type="GO" id="GO:0061603">
    <property type="term" value="F:molybdenum cofactor guanylyltransferase activity"/>
    <property type="evidence" value="ECO:0007669"/>
    <property type="project" value="UniProtKB-EC"/>
</dbReference>
<keyword evidence="1 8" id="KW-0963">Cytoplasm</keyword>
<feature type="binding site" evidence="8">
    <location>
        <position position="103"/>
    </location>
    <ligand>
        <name>Mg(2+)</name>
        <dbReference type="ChEBI" id="CHEBI:18420"/>
    </ligand>
</feature>
<dbReference type="SUPFAM" id="SSF53448">
    <property type="entry name" value="Nucleotide-diphospho-sugar transferases"/>
    <property type="match status" value="1"/>
</dbReference>
<evidence type="ECO:0000313" key="10">
    <source>
        <dbReference type="EMBL" id="MFL9925849.1"/>
    </source>
</evidence>
<keyword evidence="10" id="KW-0548">Nucleotidyltransferase</keyword>
<keyword evidence="2 8" id="KW-0808">Transferase</keyword>
<dbReference type="PANTHER" id="PTHR19136">
    <property type="entry name" value="MOLYBDENUM COFACTOR GUANYLYLTRANSFERASE"/>
    <property type="match status" value="1"/>
</dbReference>
<gene>
    <name evidence="8 10" type="primary">mobA</name>
    <name evidence="10" type="ORF">PQR62_16330</name>
</gene>
<feature type="binding site" evidence="8">
    <location>
        <position position="73"/>
    </location>
    <ligand>
        <name>GTP</name>
        <dbReference type="ChEBI" id="CHEBI:37565"/>
    </ligand>
</feature>
<dbReference type="CDD" id="cd02503">
    <property type="entry name" value="MobA"/>
    <property type="match status" value="1"/>
</dbReference>
<comment type="domain">
    <text evidence="8">The N-terminal domain determines nucleotide recognition and specific binding, while the C-terminal domain determines the specific binding to the target protein.</text>
</comment>
<feature type="domain" description="MobA-like NTP transferase" evidence="9">
    <location>
        <begin position="11"/>
        <end position="171"/>
    </location>
</feature>
<proteinExistence type="inferred from homology"/>
<dbReference type="InterPro" id="IPR025877">
    <property type="entry name" value="MobA-like_NTP_Trfase"/>
</dbReference>
<name>A0ABW9ACA6_9BURK</name>
<comment type="cofactor">
    <cofactor evidence="8">
        <name>Mg(2+)</name>
        <dbReference type="ChEBI" id="CHEBI:18420"/>
    </cofactor>
</comment>
<keyword evidence="11" id="KW-1185">Reference proteome</keyword>
<evidence type="ECO:0000256" key="1">
    <source>
        <dbReference type="ARBA" id="ARBA00022490"/>
    </source>
</evidence>
<evidence type="ECO:0000256" key="8">
    <source>
        <dbReference type="HAMAP-Rule" id="MF_00316"/>
    </source>
</evidence>
<keyword evidence="3 8" id="KW-0479">Metal-binding</keyword>
<keyword evidence="5 8" id="KW-0460">Magnesium</keyword>
<evidence type="ECO:0000256" key="7">
    <source>
        <dbReference type="ARBA" id="ARBA00023150"/>
    </source>
</evidence>
<dbReference type="Proteomes" id="UP001629246">
    <property type="component" value="Unassembled WGS sequence"/>
</dbReference>
<accession>A0ABW9ACA6</accession>
<evidence type="ECO:0000256" key="4">
    <source>
        <dbReference type="ARBA" id="ARBA00022741"/>
    </source>
</evidence>
<comment type="subunit">
    <text evidence="8">Monomer.</text>
</comment>
<organism evidence="10 11">
    <name type="scientific">Herbaspirillum lusitanum</name>
    <dbReference type="NCBI Taxonomy" id="213312"/>
    <lineage>
        <taxon>Bacteria</taxon>
        <taxon>Pseudomonadati</taxon>
        <taxon>Pseudomonadota</taxon>
        <taxon>Betaproteobacteria</taxon>
        <taxon>Burkholderiales</taxon>
        <taxon>Oxalobacteraceae</taxon>
        <taxon>Herbaspirillum</taxon>
    </lineage>
</organism>
<dbReference type="InterPro" id="IPR013482">
    <property type="entry name" value="Molybde_CF_guanTrfase"/>
</dbReference>
<feature type="binding site" evidence="8">
    <location>
        <position position="55"/>
    </location>
    <ligand>
        <name>GTP</name>
        <dbReference type="ChEBI" id="CHEBI:37565"/>
    </ligand>
</feature>
<evidence type="ECO:0000256" key="6">
    <source>
        <dbReference type="ARBA" id="ARBA00023134"/>
    </source>
</evidence>
<evidence type="ECO:0000259" key="9">
    <source>
        <dbReference type="Pfam" id="PF12804"/>
    </source>
</evidence>
<reference evidence="10 11" key="1">
    <citation type="journal article" date="2024" name="Chem. Sci.">
        <title>Discovery of megapolipeptins by genome mining of a Burkholderiales bacteria collection.</title>
        <authorList>
            <person name="Paulo B.S."/>
            <person name="Recchia M.J.J."/>
            <person name="Lee S."/>
            <person name="Fergusson C.H."/>
            <person name="Romanowski S.B."/>
            <person name="Hernandez A."/>
            <person name="Krull N."/>
            <person name="Liu D.Y."/>
            <person name="Cavanagh H."/>
            <person name="Bos A."/>
            <person name="Gray C.A."/>
            <person name="Murphy B.T."/>
            <person name="Linington R.G."/>
            <person name="Eustaquio A.S."/>
        </authorList>
    </citation>
    <scope>NUCLEOTIDE SEQUENCE [LARGE SCALE GENOMIC DNA]</scope>
    <source>
        <strain evidence="10 11">RL21-008-BIB-A</strain>
    </source>
</reference>
<dbReference type="EMBL" id="JAQQFM010000007">
    <property type="protein sequence ID" value="MFL9925849.1"/>
    <property type="molecule type" value="Genomic_DNA"/>
</dbReference>
<dbReference type="RefSeq" id="WP_408159050.1">
    <property type="nucleotide sequence ID" value="NZ_JAQQFM010000007.1"/>
</dbReference>
<evidence type="ECO:0000256" key="2">
    <source>
        <dbReference type="ARBA" id="ARBA00022679"/>
    </source>
</evidence>
<evidence type="ECO:0000256" key="3">
    <source>
        <dbReference type="ARBA" id="ARBA00022723"/>
    </source>
</evidence>
<comment type="similarity">
    <text evidence="8">Belongs to the MobA family.</text>
</comment>
<feature type="binding site" evidence="8">
    <location>
        <position position="27"/>
    </location>
    <ligand>
        <name>GTP</name>
        <dbReference type="ChEBI" id="CHEBI:37565"/>
    </ligand>
</feature>
<comment type="subcellular location">
    <subcellularLocation>
        <location evidence="8">Cytoplasm</location>
    </subcellularLocation>
</comment>
<feature type="binding site" evidence="8">
    <location>
        <begin position="14"/>
        <end position="16"/>
    </location>
    <ligand>
        <name>GTP</name>
        <dbReference type="ChEBI" id="CHEBI:37565"/>
    </ligand>
</feature>
<comment type="catalytic activity">
    <reaction evidence="8">
        <text>Mo-molybdopterin + GTP + H(+) = Mo-molybdopterin guanine dinucleotide + diphosphate</text>
        <dbReference type="Rhea" id="RHEA:34243"/>
        <dbReference type="ChEBI" id="CHEBI:15378"/>
        <dbReference type="ChEBI" id="CHEBI:33019"/>
        <dbReference type="ChEBI" id="CHEBI:37565"/>
        <dbReference type="ChEBI" id="CHEBI:71302"/>
        <dbReference type="ChEBI" id="CHEBI:71310"/>
        <dbReference type="EC" id="2.7.7.77"/>
    </reaction>
</comment>
<evidence type="ECO:0000313" key="11">
    <source>
        <dbReference type="Proteomes" id="UP001629246"/>
    </source>
</evidence>
<protein>
    <recommendedName>
        <fullName evidence="8">Molybdenum cofactor guanylyltransferase</fullName>
        <shortName evidence="8">MoCo guanylyltransferase</shortName>
        <ecNumber evidence="8">2.7.7.77</ecNumber>
    </recommendedName>
    <alternativeName>
        <fullName evidence="8">GTP:molybdopterin guanylyltransferase</fullName>
    </alternativeName>
    <alternativeName>
        <fullName evidence="8">Mo-MPT guanylyltransferase</fullName>
    </alternativeName>
    <alternativeName>
        <fullName evidence="8">Molybdopterin guanylyltransferase</fullName>
    </alternativeName>
    <alternativeName>
        <fullName evidence="8">Molybdopterin-guanine dinucleotide synthase</fullName>
        <shortName evidence="8">MGD synthase</shortName>
    </alternativeName>
</protein>
<feature type="binding site" evidence="8">
    <location>
        <position position="103"/>
    </location>
    <ligand>
        <name>GTP</name>
        <dbReference type="ChEBI" id="CHEBI:37565"/>
    </ligand>
</feature>
<dbReference type="InterPro" id="IPR029044">
    <property type="entry name" value="Nucleotide-diphossugar_trans"/>
</dbReference>
<sequence>MNTLSRDQIDGMILSGGRGTRMGHVDKGLQLLNDQPLIVHALRCLQPQVATVAINANRHQEQYRQFADAVWEDLTPDFGGPLAGLQSGLSRCGQDYLAVIPCDAPLLPADLVARLAQALCAADADAAIAVTGAGDGIENARQRHPVCCLLAKKLLPSLQTFLDSGQRKFDHWLASVHCVEVHFADERAFSNINTLQQLRALEA</sequence>
<dbReference type="PANTHER" id="PTHR19136:SF81">
    <property type="entry name" value="MOLYBDENUM COFACTOR GUANYLYLTRANSFERASE"/>
    <property type="match status" value="1"/>
</dbReference>
<dbReference type="Gene3D" id="3.90.550.10">
    <property type="entry name" value="Spore Coat Polysaccharide Biosynthesis Protein SpsA, Chain A"/>
    <property type="match status" value="1"/>
</dbReference>
<dbReference type="Pfam" id="PF12804">
    <property type="entry name" value="NTP_transf_3"/>
    <property type="match status" value="1"/>
</dbReference>
<comment type="caution">
    <text evidence="10">The sequence shown here is derived from an EMBL/GenBank/DDBJ whole genome shotgun (WGS) entry which is preliminary data.</text>
</comment>
<dbReference type="EC" id="2.7.7.77" evidence="8"/>
<evidence type="ECO:0000256" key="5">
    <source>
        <dbReference type="ARBA" id="ARBA00022842"/>
    </source>
</evidence>
<keyword evidence="7 8" id="KW-0501">Molybdenum cofactor biosynthesis</keyword>
<dbReference type="HAMAP" id="MF_00316">
    <property type="entry name" value="MobA"/>
    <property type="match status" value="1"/>
</dbReference>
<keyword evidence="4 8" id="KW-0547">Nucleotide-binding</keyword>
<dbReference type="NCBIfam" id="TIGR02665">
    <property type="entry name" value="molyb_mobA"/>
    <property type="match status" value="1"/>
</dbReference>
<keyword evidence="6 8" id="KW-0342">GTP-binding</keyword>
<comment type="function">
    <text evidence="8">Transfers a GMP moiety from GTP to Mo-molybdopterin (Mo-MPT) cofactor (Moco or molybdenum cofactor) to form Mo-molybdopterin guanine dinucleotide (Mo-MGD) cofactor.</text>
</comment>